<feature type="region of interest" description="Disordered" evidence="1">
    <location>
        <begin position="90"/>
        <end position="110"/>
    </location>
</feature>
<dbReference type="STRING" id="29170.A0A368G6F1"/>
<keyword evidence="3" id="KW-1185">Reference proteome</keyword>
<dbReference type="Proteomes" id="UP000252519">
    <property type="component" value="Unassembled WGS sequence"/>
</dbReference>
<feature type="compositionally biased region" description="Basic and acidic residues" evidence="1">
    <location>
        <begin position="28"/>
        <end position="37"/>
    </location>
</feature>
<name>A0A368G6F1_ANCCA</name>
<accession>A0A368G6F1</accession>
<reference evidence="2 3" key="1">
    <citation type="submission" date="2014-10" db="EMBL/GenBank/DDBJ databases">
        <title>Draft genome of the hookworm Ancylostoma caninum.</title>
        <authorList>
            <person name="Mitreva M."/>
        </authorList>
    </citation>
    <scope>NUCLEOTIDE SEQUENCE [LARGE SCALE GENOMIC DNA]</scope>
    <source>
        <strain evidence="2 3">Baltimore</strain>
    </source>
</reference>
<dbReference type="OrthoDB" id="5837254at2759"/>
<feature type="region of interest" description="Disordered" evidence="1">
    <location>
        <begin position="28"/>
        <end position="54"/>
    </location>
</feature>
<gene>
    <name evidence="2" type="ORF">ANCCAN_15505</name>
</gene>
<comment type="caution">
    <text evidence="2">The sequence shown here is derived from an EMBL/GenBank/DDBJ whole genome shotgun (WGS) entry which is preliminary data.</text>
</comment>
<sequence>MGIVNSIANTTAGMVSSPRNTILLKQSLEKKTTEKSRRNPISSMSSSGEATLQRSNSALEALPEVATFSTSATTETIATVQTTEQTIIRRRPLSRPAEPIQQMNRNEPPSVNLPSQMLSGQDKRVVAEQFLMHQIRNGWPYDDRFYRSDVDTFSPQQRQRMAQIYFADN</sequence>
<evidence type="ECO:0000313" key="2">
    <source>
        <dbReference type="EMBL" id="RCN38565.1"/>
    </source>
</evidence>
<evidence type="ECO:0000256" key="1">
    <source>
        <dbReference type="SAM" id="MobiDB-lite"/>
    </source>
</evidence>
<evidence type="ECO:0000313" key="3">
    <source>
        <dbReference type="Proteomes" id="UP000252519"/>
    </source>
</evidence>
<proteinExistence type="predicted"/>
<dbReference type="AlphaFoldDB" id="A0A368G6F1"/>
<dbReference type="EMBL" id="JOJR01000389">
    <property type="protein sequence ID" value="RCN38565.1"/>
    <property type="molecule type" value="Genomic_DNA"/>
</dbReference>
<protein>
    <submittedName>
        <fullName evidence="2">Uncharacterized protein</fullName>
    </submittedName>
</protein>
<feature type="compositionally biased region" description="Polar residues" evidence="1">
    <location>
        <begin position="101"/>
        <end position="110"/>
    </location>
</feature>
<organism evidence="2 3">
    <name type="scientific">Ancylostoma caninum</name>
    <name type="common">Dog hookworm</name>
    <dbReference type="NCBI Taxonomy" id="29170"/>
    <lineage>
        <taxon>Eukaryota</taxon>
        <taxon>Metazoa</taxon>
        <taxon>Ecdysozoa</taxon>
        <taxon>Nematoda</taxon>
        <taxon>Chromadorea</taxon>
        <taxon>Rhabditida</taxon>
        <taxon>Rhabditina</taxon>
        <taxon>Rhabditomorpha</taxon>
        <taxon>Strongyloidea</taxon>
        <taxon>Ancylostomatidae</taxon>
        <taxon>Ancylostomatinae</taxon>
        <taxon>Ancylostoma</taxon>
    </lineage>
</organism>